<name>A0A132EK84_9BURK</name>
<organism evidence="1 2">
    <name type="scientific">Burkholderia pseudomultivorans</name>
    <dbReference type="NCBI Taxonomy" id="1207504"/>
    <lineage>
        <taxon>Bacteria</taxon>
        <taxon>Pseudomonadati</taxon>
        <taxon>Pseudomonadota</taxon>
        <taxon>Betaproteobacteria</taxon>
        <taxon>Burkholderiales</taxon>
        <taxon>Burkholderiaceae</taxon>
        <taxon>Burkholderia</taxon>
        <taxon>Burkholderia cepacia complex</taxon>
    </lineage>
</organism>
<proteinExistence type="predicted"/>
<protein>
    <recommendedName>
        <fullName evidence="3">Sce7726 family protein</fullName>
    </recommendedName>
</protein>
<evidence type="ECO:0000313" key="2">
    <source>
        <dbReference type="Proteomes" id="UP000062912"/>
    </source>
</evidence>
<dbReference type="Proteomes" id="UP000062912">
    <property type="component" value="Unassembled WGS sequence"/>
</dbReference>
<dbReference type="OrthoDB" id="5020258at2"/>
<dbReference type="AlphaFoldDB" id="A0A132EK84"/>
<dbReference type="InterPro" id="IPR047729">
    <property type="entry name" value="Sce7726-like"/>
</dbReference>
<dbReference type="RefSeq" id="WP_060240905.1">
    <property type="nucleotide sequence ID" value="NZ_LPJR01000024.1"/>
</dbReference>
<comment type="caution">
    <text evidence="1">The sequence shown here is derived from an EMBL/GenBank/DDBJ whole genome shotgun (WGS) entry which is preliminary data.</text>
</comment>
<gene>
    <name evidence="1" type="ORF">WT56_11875</name>
</gene>
<reference evidence="1 2" key="1">
    <citation type="submission" date="2015-11" db="EMBL/GenBank/DDBJ databases">
        <title>Expanding the genomic diversity of Burkholderia species for the development of highly accurate diagnostics.</title>
        <authorList>
            <person name="Sahl J."/>
            <person name="Keim P."/>
            <person name="Wagner D."/>
        </authorList>
    </citation>
    <scope>NUCLEOTIDE SEQUENCE [LARGE SCALE GENOMIC DNA]</scope>
    <source>
        <strain evidence="1 2">MSMB368WGS</strain>
    </source>
</reference>
<evidence type="ECO:0000313" key="1">
    <source>
        <dbReference type="EMBL" id="KWF31398.1"/>
    </source>
</evidence>
<accession>A0A132EK84</accession>
<dbReference type="EMBL" id="LPJR01000024">
    <property type="protein sequence ID" value="KWF31398.1"/>
    <property type="molecule type" value="Genomic_DNA"/>
</dbReference>
<evidence type="ECO:0008006" key="3">
    <source>
        <dbReference type="Google" id="ProtNLM"/>
    </source>
</evidence>
<dbReference type="NCBIfam" id="NF033832">
    <property type="entry name" value="sce7726_fam"/>
    <property type="match status" value="1"/>
</dbReference>
<sequence length="185" mass="21491">MHSPETIRQLLRSWVTRAKEHRPGDVLIDELCIVDKSCRADLVHANGRLTGFEVKSESDSLKRWPQQMDAYLRVFDEVWICCHRKHAIRALDESHSSVGILIIDEFSSIAILRPASENRRVAPYDLSGLLWREELDDLCVKRGLPVVRRERIRDVRHRIARTVPLDVLRTHVLERLKVRYAPTAS</sequence>